<dbReference type="GO" id="GO:0003677">
    <property type="term" value="F:DNA binding"/>
    <property type="evidence" value="ECO:0007669"/>
    <property type="project" value="InterPro"/>
</dbReference>
<dbReference type="CDD" id="cd13834">
    <property type="entry name" value="HU_like"/>
    <property type="match status" value="1"/>
</dbReference>
<organism evidence="1">
    <name type="scientific">marine metagenome</name>
    <dbReference type="NCBI Taxonomy" id="408172"/>
    <lineage>
        <taxon>unclassified sequences</taxon>
        <taxon>metagenomes</taxon>
        <taxon>ecological metagenomes</taxon>
    </lineage>
</organism>
<protein>
    <recommendedName>
        <fullName evidence="2">DNA-binding protein</fullName>
    </recommendedName>
</protein>
<dbReference type="SUPFAM" id="SSF47729">
    <property type="entry name" value="IHF-like DNA-binding proteins"/>
    <property type="match status" value="1"/>
</dbReference>
<dbReference type="InterPro" id="IPR000119">
    <property type="entry name" value="Hist_DNA-bd"/>
</dbReference>
<accession>A0A381NY69</accession>
<sequence>MSNFYSAPLSKTQMLNAISEQTSLSRKDVTAVMDSLSSVIEGHLRPGAAGVFKMPGLMKISVVDKPATPPRWGVPNPFRPGETMNVAAKPASRRVKVSAMKNLKAMAG</sequence>
<evidence type="ECO:0008006" key="2">
    <source>
        <dbReference type="Google" id="ProtNLM"/>
    </source>
</evidence>
<evidence type="ECO:0000313" key="1">
    <source>
        <dbReference type="EMBL" id="SUZ58403.1"/>
    </source>
</evidence>
<name>A0A381NY69_9ZZZZ</name>
<proteinExistence type="predicted"/>
<dbReference type="InterPro" id="IPR010992">
    <property type="entry name" value="IHF-like_DNA-bd_dom_sf"/>
</dbReference>
<dbReference type="EMBL" id="UINC01000618">
    <property type="protein sequence ID" value="SUZ58403.1"/>
    <property type="molecule type" value="Genomic_DNA"/>
</dbReference>
<dbReference type="GO" id="GO:0030527">
    <property type="term" value="F:structural constituent of chromatin"/>
    <property type="evidence" value="ECO:0007669"/>
    <property type="project" value="InterPro"/>
</dbReference>
<dbReference type="AlphaFoldDB" id="A0A381NY69"/>
<reference evidence="1" key="1">
    <citation type="submission" date="2018-05" db="EMBL/GenBank/DDBJ databases">
        <authorList>
            <person name="Lanie J.A."/>
            <person name="Ng W.-L."/>
            <person name="Kazmierczak K.M."/>
            <person name="Andrzejewski T.M."/>
            <person name="Davidsen T.M."/>
            <person name="Wayne K.J."/>
            <person name="Tettelin H."/>
            <person name="Glass J.I."/>
            <person name="Rusch D."/>
            <person name="Podicherti R."/>
            <person name="Tsui H.-C.T."/>
            <person name="Winkler M.E."/>
        </authorList>
    </citation>
    <scope>NUCLEOTIDE SEQUENCE</scope>
</reference>
<gene>
    <name evidence="1" type="ORF">METZ01_LOCUS11257</name>
</gene>
<dbReference type="Pfam" id="PF00216">
    <property type="entry name" value="Bac_DNA_binding"/>
    <property type="match status" value="1"/>
</dbReference>
<dbReference type="Gene3D" id="4.10.520.10">
    <property type="entry name" value="IHF-like DNA-binding proteins"/>
    <property type="match status" value="1"/>
</dbReference>